<dbReference type="Pfam" id="PF04012">
    <property type="entry name" value="PspA_IM30"/>
    <property type="match status" value="1"/>
</dbReference>
<comment type="similarity">
    <text evidence="1">Belongs to the PspA/Vipp/IM30 family.</text>
</comment>
<evidence type="ECO:0000256" key="2">
    <source>
        <dbReference type="SAM" id="Coils"/>
    </source>
</evidence>
<evidence type="ECO:0000256" key="1">
    <source>
        <dbReference type="ARBA" id="ARBA00043985"/>
    </source>
</evidence>
<dbReference type="RefSeq" id="WP_235119956.1">
    <property type="nucleotide sequence ID" value="NZ_CP090978.1"/>
</dbReference>
<dbReference type="InterPro" id="IPR007157">
    <property type="entry name" value="PspA_VIPP1"/>
</dbReference>
<evidence type="ECO:0000313" key="4">
    <source>
        <dbReference type="Proteomes" id="UP001649230"/>
    </source>
</evidence>
<evidence type="ECO:0000313" key="3">
    <source>
        <dbReference type="EMBL" id="UJF33583.1"/>
    </source>
</evidence>
<dbReference type="Proteomes" id="UP001649230">
    <property type="component" value="Chromosome"/>
</dbReference>
<keyword evidence="4" id="KW-1185">Reference proteome</keyword>
<accession>A0ABY3SJC1</accession>
<name>A0ABY3SJC1_9BACL</name>
<gene>
    <name evidence="3" type="ORF">L0M14_29515</name>
</gene>
<feature type="coiled-coil region" evidence="2">
    <location>
        <begin position="33"/>
        <end position="88"/>
    </location>
</feature>
<reference evidence="3 4" key="1">
    <citation type="journal article" date="2024" name="Int. J. Syst. Evol. Microbiol.">
        <title>Paenibacillus hexagrammi sp. nov., a novel bacterium isolated from the gut content of Hexagrammos agrammus.</title>
        <authorList>
            <person name="Jung H.K."/>
            <person name="Kim D.G."/>
            <person name="Zin H."/>
            <person name="Park J."/>
            <person name="Jung H."/>
            <person name="Kim Y.O."/>
            <person name="Kong H.J."/>
            <person name="Kim J.W."/>
            <person name="Kim Y.S."/>
        </authorList>
    </citation>
    <scope>NUCLEOTIDE SEQUENCE [LARGE SCALE GENOMIC DNA]</scope>
    <source>
        <strain evidence="3 4">YPD9-1</strain>
    </source>
</reference>
<proteinExistence type="inferred from homology"/>
<organism evidence="3 4">
    <name type="scientific">Paenibacillus hexagrammi</name>
    <dbReference type="NCBI Taxonomy" id="2908839"/>
    <lineage>
        <taxon>Bacteria</taxon>
        <taxon>Bacillati</taxon>
        <taxon>Bacillota</taxon>
        <taxon>Bacilli</taxon>
        <taxon>Bacillales</taxon>
        <taxon>Paenibacillaceae</taxon>
        <taxon>Paenibacillus</taxon>
    </lineage>
</organism>
<keyword evidence="2" id="KW-0175">Coiled coil</keyword>
<sequence length="117" mass="13535">MGILQRIMDVSKAAMNEALDKLEQPEMMMNQYLRSSKEELEALQQELVKEAAAQRMWEQQIAGSSRLAEQCEERAGAAMADYREAEARKPLKRSWLTWKKRRSTRSAMKRPSCVQPC</sequence>
<protein>
    <submittedName>
        <fullName evidence="3">PspA/IM30 family protein</fullName>
    </submittedName>
</protein>
<dbReference type="EMBL" id="CP090978">
    <property type="protein sequence ID" value="UJF33583.1"/>
    <property type="molecule type" value="Genomic_DNA"/>
</dbReference>